<proteinExistence type="predicted"/>
<dbReference type="EMBL" id="LBPN01000018">
    <property type="protein sequence ID" value="KKP58570.1"/>
    <property type="molecule type" value="Genomic_DNA"/>
</dbReference>
<evidence type="ECO:0000313" key="1">
    <source>
        <dbReference type="EMBL" id="KKP58570.1"/>
    </source>
</evidence>
<dbReference type="AlphaFoldDB" id="A0A0G0D5P2"/>
<comment type="caution">
    <text evidence="1">The sequence shown here is derived from an EMBL/GenBank/DDBJ whole genome shotgun (WGS) entry which is preliminary data.</text>
</comment>
<evidence type="ECO:0008006" key="3">
    <source>
        <dbReference type="Google" id="ProtNLM"/>
    </source>
</evidence>
<accession>A0A0G0D5P2</accession>
<reference evidence="1 2" key="1">
    <citation type="journal article" date="2015" name="Nature">
        <title>rRNA introns, odd ribosomes, and small enigmatic genomes across a large radiation of phyla.</title>
        <authorList>
            <person name="Brown C.T."/>
            <person name="Hug L.A."/>
            <person name="Thomas B.C."/>
            <person name="Sharon I."/>
            <person name="Castelle C.J."/>
            <person name="Singh A."/>
            <person name="Wilkins M.J."/>
            <person name="Williams K.H."/>
            <person name="Banfield J.F."/>
        </authorList>
    </citation>
    <scope>NUCLEOTIDE SEQUENCE [LARGE SCALE GENOMIC DNA]</scope>
</reference>
<dbReference type="Proteomes" id="UP000034176">
    <property type="component" value="Unassembled WGS sequence"/>
</dbReference>
<gene>
    <name evidence="1" type="ORF">UR52_C0018G0005</name>
</gene>
<evidence type="ECO:0000313" key="2">
    <source>
        <dbReference type="Proteomes" id="UP000034176"/>
    </source>
</evidence>
<name>A0A0G0D5P2_9BACT</name>
<organism evidence="1 2">
    <name type="scientific">Candidatus Gottesmanbacteria bacterium GW2011_GWA1_34_13</name>
    <dbReference type="NCBI Taxonomy" id="1618434"/>
    <lineage>
        <taxon>Bacteria</taxon>
        <taxon>Candidatus Gottesmaniibacteriota</taxon>
    </lineage>
</organism>
<sequence length="237" mass="27519">MYTDVFGLNRKKFIDRSERPRFKIGKNLSNTPNSAFETLNFGYDCLLMVETNGENPLKSAQELVDIAIISHKHLSSSDFYYRARKRLMEQQLKVVARCLLRLQKKFPVKAKIAVFESSSKSWWVSMVGDMCFYIFNQNKLERLLPKKISYKQLDSIQIKGIQILGLQIVDGELIVGERFMLINRNLNQIVTQEKLADILSKNALEKDLTKISQEIIDCARKKDSKQAYGIYLWEKLP</sequence>
<dbReference type="STRING" id="1618434.UR52_C0018G0005"/>
<protein>
    <recommendedName>
        <fullName evidence="3">PPM-type phosphatase domain-containing protein</fullName>
    </recommendedName>
</protein>